<proteinExistence type="inferred from homology"/>
<dbReference type="InterPro" id="IPR003265">
    <property type="entry name" value="HhH-GPD_domain"/>
</dbReference>
<dbReference type="AlphaFoldDB" id="A0A7S0SI72"/>
<dbReference type="GO" id="GO:0043916">
    <property type="term" value="F:DNA-7-methylguanine glycosylase activity"/>
    <property type="evidence" value="ECO:0007669"/>
    <property type="project" value="TreeGrafter"/>
</dbReference>
<evidence type="ECO:0000259" key="5">
    <source>
        <dbReference type="SMART" id="SM00478"/>
    </source>
</evidence>
<sequence length="317" mass="33651">MSASKRKGLGEERRAMTAVSSEEPSVAGGVAGETARAAGSNQKDAEDSENRALGKRLRDDLHAPALPPSTPSQGKPKPNPNPTTHVSTAAGTANRFGNVDVEWALASLSAADPKLAEVIAQAGVLPRIASCQEARAAHHESHRAFRSLARAIVFQQLNGAAAATIFNRVKVLVGAEADDAAFTPAAVTNAEASALRACGLSQRKLSYLQGLSAAFSDSGVLSDTALERMSAREVYDALIALYGLGPWSIHMFQMFYLNEPDVLPFSDFGVRKGVMRLYGLTAMPGKAKVEEIAAAWAPYRTLATFYMWHVADGNSKP</sequence>
<dbReference type="InterPro" id="IPR011257">
    <property type="entry name" value="DNA_glycosylase"/>
</dbReference>
<feature type="domain" description="HhH-GPD" evidence="5">
    <location>
        <begin position="153"/>
        <end position="312"/>
    </location>
</feature>
<dbReference type="SMART" id="SM00478">
    <property type="entry name" value="ENDO3c"/>
    <property type="match status" value="1"/>
</dbReference>
<reference evidence="6" key="1">
    <citation type="submission" date="2021-01" db="EMBL/GenBank/DDBJ databases">
        <authorList>
            <person name="Corre E."/>
            <person name="Pelletier E."/>
            <person name="Niang G."/>
            <person name="Scheremetjew M."/>
            <person name="Finn R."/>
            <person name="Kale V."/>
            <person name="Holt S."/>
            <person name="Cochrane G."/>
            <person name="Meng A."/>
            <person name="Brown T."/>
            <person name="Cohen L."/>
        </authorList>
    </citation>
    <scope>NUCLEOTIDE SEQUENCE</scope>
    <source>
        <strain evidence="6">SL-175</strain>
    </source>
</reference>
<name>A0A7S0SI72_9CHLO</name>
<dbReference type="SUPFAM" id="SSF48150">
    <property type="entry name" value="DNA-glycosylase"/>
    <property type="match status" value="1"/>
</dbReference>
<dbReference type="PANTHER" id="PTHR43003:SF5">
    <property type="entry name" value="DNA-3-METHYLADENINE GLYCOSYLASE"/>
    <property type="match status" value="1"/>
</dbReference>
<dbReference type="Pfam" id="PF00730">
    <property type="entry name" value="HhH-GPD"/>
    <property type="match status" value="1"/>
</dbReference>
<protein>
    <recommendedName>
        <fullName evidence="5">HhH-GPD domain-containing protein</fullName>
    </recommendedName>
</protein>
<dbReference type="Gene3D" id="1.10.340.30">
    <property type="entry name" value="Hypothetical protein, domain 2"/>
    <property type="match status" value="1"/>
</dbReference>
<dbReference type="FunFam" id="1.10.340.30:FF:000004">
    <property type="entry name" value="DNA-3-methyladenine glycosylase II"/>
    <property type="match status" value="1"/>
</dbReference>
<keyword evidence="2" id="KW-0227">DNA damage</keyword>
<evidence type="ECO:0000256" key="2">
    <source>
        <dbReference type="ARBA" id="ARBA00022763"/>
    </source>
</evidence>
<evidence type="ECO:0000256" key="4">
    <source>
        <dbReference type="SAM" id="MobiDB-lite"/>
    </source>
</evidence>
<dbReference type="GO" id="GO:0006307">
    <property type="term" value="P:DNA alkylation repair"/>
    <property type="evidence" value="ECO:0007669"/>
    <property type="project" value="TreeGrafter"/>
</dbReference>
<dbReference type="EMBL" id="HBFC01015857">
    <property type="protein sequence ID" value="CAD8706644.1"/>
    <property type="molecule type" value="Transcribed_RNA"/>
</dbReference>
<dbReference type="GO" id="GO:0008725">
    <property type="term" value="F:DNA-3-methyladenine glycosylase activity"/>
    <property type="evidence" value="ECO:0007669"/>
    <property type="project" value="TreeGrafter"/>
</dbReference>
<dbReference type="GO" id="GO:0032993">
    <property type="term" value="C:protein-DNA complex"/>
    <property type="evidence" value="ECO:0007669"/>
    <property type="project" value="TreeGrafter"/>
</dbReference>
<feature type="region of interest" description="Disordered" evidence="4">
    <location>
        <begin position="1"/>
        <end position="89"/>
    </location>
</feature>
<evidence type="ECO:0000256" key="1">
    <source>
        <dbReference type="ARBA" id="ARBA00010817"/>
    </source>
</evidence>
<dbReference type="InterPro" id="IPR051912">
    <property type="entry name" value="Alkylbase_DNA_Glycosylase/TA"/>
</dbReference>
<dbReference type="GO" id="GO:0032131">
    <property type="term" value="F:alkylated DNA binding"/>
    <property type="evidence" value="ECO:0007669"/>
    <property type="project" value="TreeGrafter"/>
</dbReference>
<dbReference type="GO" id="GO:0006285">
    <property type="term" value="P:base-excision repair, AP site formation"/>
    <property type="evidence" value="ECO:0007669"/>
    <property type="project" value="TreeGrafter"/>
</dbReference>
<dbReference type="Gene3D" id="1.10.1670.40">
    <property type="match status" value="1"/>
</dbReference>
<organism evidence="6">
    <name type="scientific">Mantoniella antarctica</name>
    <dbReference type="NCBI Taxonomy" id="81844"/>
    <lineage>
        <taxon>Eukaryota</taxon>
        <taxon>Viridiplantae</taxon>
        <taxon>Chlorophyta</taxon>
        <taxon>Mamiellophyceae</taxon>
        <taxon>Mamiellales</taxon>
        <taxon>Mamiellaceae</taxon>
        <taxon>Mantoniella</taxon>
    </lineage>
</organism>
<dbReference type="GO" id="GO:0005634">
    <property type="term" value="C:nucleus"/>
    <property type="evidence" value="ECO:0007669"/>
    <property type="project" value="TreeGrafter"/>
</dbReference>
<dbReference type="PANTHER" id="PTHR43003">
    <property type="entry name" value="DNA-3-METHYLADENINE GLYCOSYLASE"/>
    <property type="match status" value="1"/>
</dbReference>
<accession>A0A7S0SI72</accession>
<dbReference type="CDD" id="cd00056">
    <property type="entry name" value="ENDO3c"/>
    <property type="match status" value="1"/>
</dbReference>
<keyword evidence="3" id="KW-0234">DNA repair</keyword>
<feature type="compositionally biased region" description="Basic and acidic residues" evidence="4">
    <location>
        <begin position="43"/>
        <end position="62"/>
    </location>
</feature>
<comment type="similarity">
    <text evidence="1">Belongs to the alkylbase DNA glycosidase AlkA family.</text>
</comment>
<gene>
    <name evidence="6" type="ORF">MANT1106_LOCUS9327</name>
</gene>
<evidence type="ECO:0000256" key="3">
    <source>
        <dbReference type="ARBA" id="ARBA00023204"/>
    </source>
</evidence>
<evidence type="ECO:0000313" key="6">
    <source>
        <dbReference type="EMBL" id="CAD8706644.1"/>
    </source>
</evidence>